<comment type="caution">
    <text evidence="2">The sequence shown here is derived from an EMBL/GenBank/DDBJ whole genome shotgun (WGS) entry which is preliminary data.</text>
</comment>
<feature type="signal peptide" evidence="1">
    <location>
        <begin position="1"/>
        <end position="28"/>
    </location>
</feature>
<protein>
    <submittedName>
        <fullName evidence="2">Uncharacterized protein</fullName>
    </submittedName>
</protein>
<evidence type="ECO:0000313" key="3">
    <source>
        <dbReference type="Proteomes" id="UP000192578"/>
    </source>
</evidence>
<gene>
    <name evidence="2" type="ORF">BV898_16333</name>
</gene>
<accession>A0A9X6NFR6</accession>
<proteinExistence type="predicted"/>
<sequence>MYHQLASMVAAVKLLSLLLLILPYGTLGQVPPSWMRSTGNSSRESSITVRQRKLRFLLELGLNFGMTPIAVNANRMTPFAVNANRMTTSDVRREIYLPDPEEFQQLRLARRKFGFGLGKRTLRVVRPS</sequence>
<name>A0A9X6NFR6_HYPEX</name>
<keyword evidence="1" id="KW-0732">Signal</keyword>
<organism evidence="2 3">
    <name type="scientific">Hypsibius exemplaris</name>
    <name type="common">Freshwater tardigrade</name>
    <dbReference type="NCBI Taxonomy" id="2072580"/>
    <lineage>
        <taxon>Eukaryota</taxon>
        <taxon>Metazoa</taxon>
        <taxon>Ecdysozoa</taxon>
        <taxon>Tardigrada</taxon>
        <taxon>Eutardigrada</taxon>
        <taxon>Parachela</taxon>
        <taxon>Hypsibioidea</taxon>
        <taxon>Hypsibiidae</taxon>
        <taxon>Hypsibius</taxon>
    </lineage>
</organism>
<evidence type="ECO:0000313" key="2">
    <source>
        <dbReference type="EMBL" id="OWA51871.1"/>
    </source>
</evidence>
<keyword evidence="3" id="KW-1185">Reference proteome</keyword>
<feature type="chain" id="PRO_5040787601" evidence="1">
    <location>
        <begin position="29"/>
        <end position="128"/>
    </location>
</feature>
<reference evidence="3" key="1">
    <citation type="submission" date="2017-01" db="EMBL/GenBank/DDBJ databases">
        <title>Comparative genomics of anhydrobiosis in the tardigrade Hypsibius dujardini.</title>
        <authorList>
            <person name="Yoshida Y."/>
            <person name="Koutsovoulos G."/>
            <person name="Laetsch D."/>
            <person name="Stevens L."/>
            <person name="Kumar S."/>
            <person name="Horikawa D."/>
            <person name="Ishino K."/>
            <person name="Komine S."/>
            <person name="Tomita M."/>
            <person name="Blaxter M."/>
            <person name="Arakawa K."/>
        </authorList>
    </citation>
    <scope>NUCLEOTIDE SEQUENCE [LARGE SCALE GENOMIC DNA]</scope>
    <source>
        <strain evidence="3">Z151</strain>
    </source>
</reference>
<dbReference type="Proteomes" id="UP000192578">
    <property type="component" value="Unassembled WGS sequence"/>
</dbReference>
<dbReference type="AlphaFoldDB" id="A0A9X6NFR6"/>
<dbReference type="EMBL" id="MTYJ01000242">
    <property type="protein sequence ID" value="OWA51871.1"/>
    <property type="molecule type" value="Genomic_DNA"/>
</dbReference>
<evidence type="ECO:0000256" key="1">
    <source>
        <dbReference type="SAM" id="SignalP"/>
    </source>
</evidence>